<evidence type="ECO:0000256" key="4">
    <source>
        <dbReference type="ARBA" id="ARBA00022771"/>
    </source>
</evidence>
<dbReference type="SMART" id="SM00555">
    <property type="entry name" value="GIT"/>
    <property type="match status" value="2"/>
</dbReference>
<evidence type="ECO:0000259" key="10">
    <source>
        <dbReference type="PROSITE" id="PS50115"/>
    </source>
</evidence>
<dbReference type="PROSITE" id="PS50088">
    <property type="entry name" value="ANK_REPEAT"/>
    <property type="match status" value="1"/>
</dbReference>
<name>A0AAW2HQY7_9NEOP</name>
<dbReference type="PROSITE" id="PS50115">
    <property type="entry name" value="ARFGAP"/>
    <property type="match status" value="1"/>
</dbReference>
<keyword evidence="6 7" id="KW-0040">ANK repeat</keyword>
<dbReference type="GO" id="GO:0032012">
    <property type="term" value="P:regulation of ARF protein signal transduction"/>
    <property type="evidence" value="ECO:0007669"/>
    <property type="project" value="InterPro"/>
</dbReference>
<dbReference type="InterPro" id="IPR001164">
    <property type="entry name" value="ArfGAP_dom"/>
</dbReference>
<dbReference type="GO" id="GO:0008277">
    <property type="term" value="P:regulation of G protein-coupled receptor signaling pathway"/>
    <property type="evidence" value="ECO:0007669"/>
    <property type="project" value="TreeGrafter"/>
</dbReference>
<evidence type="ECO:0000256" key="1">
    <source>
        <dbReference type="ARBA" id="ARBA00022468"/>
    </source>
</evidence>
<dbReference type="PRINTS" id="PR00405">
    <property type="entry name" value="REVINTRACTNG"/>
</dbReference>
<dbReference type="Pfam" id="PF12796">
    <property type="entry name" value="Ank_2"/>
    <property type="match status" value="1"/>
</dbReference>
<reference evidence="11" key="1">
    <citation type="journal article" date="2024" name="Gigascience">
        <title>Chromosome-level genome of the poultry shaft louse Menopon gallinae provides insight into the host-switching and adaptive evolution of parasitic lice.</title>
        <authorList>
            <person name="Xu Y."/>
            <person name="Ma L."/>
            <person name="Liu S."/>
            <person name="Liang Y."/>
            <person name="Liu Q."/>
            <person name="He Z."/>
            <person name="Tian L."/>
            <person name="Duan Y."/>
            <person name="Cai W."/>
            <person name="Li H."/>
            <person name="Song F."/>
        </authorList>
    </citation>
    <scope>NUCLEOTIDE SEQUENCE</scope>
    <source>
        <strain evidence="11">Cailab_2023a</strain>
    </source>
</reference>
<evidence type="ECO:0000256" key="9">
    <source>
        <dbReference type="SAM" id="Coils"/>
    </source>
</evidence>
<feature type="repeat" description="ANK" evidence="7">
    <location>
        <begin position="155"/>
        <end position="187"/>
    </location>
</feature>
<dbReference type="PANTHER" id="PTHR46097:SF3">
    <property type="entry name" value="ARF GTPASE-ACTIVATING PROTEIN GIT"/>
    <property type="match status" value="1"/>
</dbReference>
<dbReference type="Gene3D" id="1.20.120.330">
    <property type="entry name" value="Nucleotidyltransferases domain 2"/>
    <property type="match status" value="1"/>
</dbReference>
<organism evidence="11">
    <name type="scientific">Menopon gallinae</name>
    <name type="common">poultry shaft louse</name>
    <dbReference type="NCBI Taxonomy" id="328185"/>
    <lineage>
        <taxon>Eukaryota</taxon>
        <taxon>Metazoa</taxon>
        <taxon>Ecdysozoa</taxon>
        <taxon>Arthropoda</taxon>
        <taxon>Hexapoda</taxon>
        <taxon>Insecta</taxon>
        <taxon>Pterygota</taxon>
        <taxon>Neoptera</taxon>
        <taxon>Paraneoptera</taxon>
        <taxon>Psocodea</taxon>
        <taxon>Troctomorpha</taxon>
        <taxon>Phthiraptera</taxon>
        <taxon>Amblycera</taxon>
        <taxon>Menoponidae</taxon>
        <taxon>Menopon</taxon>
    </lineage>
</organism>
<keyword evidence="5" id="KW-0862">Zinc</keyword>
<dbReference type="InterPro" id="IPR002110">
    <property type="entry name" value="Ankyrin_rpt"/>
</dbReference>
<dbReference type="GO" id="GO:0008270">
    <property type="term" value="F:zinc ion binding"/>
    <property type="evidence" value="ECO:0007669"/>
    <property type="project" value="UniProtKB-KW"/>
</dbReference>
<dbReference type="InterPro" id="IPR013724">
    <property type="entry name" value="GIT_SHD"/>
</dbReference>
<keyword evidence="9" id="KW-0175">Coiled coil</keyword>
<dbReference type="SMART" id="SM00105">
    <property type="entry name" value="ArfGap"/>
    <property type="match status" value="1"/>
</dbReference>
<protein>
    <recommendedName>
        <fullName evidence="10">Arf-GAP domain-containing protein</fullName>
    </recommendedName>
</protein>
<evidence type="ECO:0000256" key="3">
    <source>
        <dbReference type="ARBA" id="ARBA00022737"/>
    </source>
</evidence>
<evidence type="ECO:0000256" key="7">
    <source>
        <dbReference type="PROSITE-ProRule" id="PRU00023"/>
    </source>
</evidence>
<dbReference type="PROSITE" id="PS50297">
    <property type="entry name" value="ANK_REP_REGION"/>
    <property type="match status" value="1"/>
</dbReference>
<accession>A0AAW2HQY7</accession>
<dbReference type="InterPro" id="IPR037278">
    <property type="entry name" value="ARFGAP/RecO"/>
</dbReference>
<dbReference type="PANTHER" id="PTHR46097">
    <property type="entry name" value="G PROTEIN-COUPLED RECEPTOR KINASE INTERACTING ARFGAP"/>
    <property type="match status" value="1"/>
</dbReference>
<dbReference type="GO" id="GO:0098793">
    <property type="term" value="C:presynapse"/>
    <property type="evidence" value="ECO:0007669"/>
    <property type="project" value="GOC"/>
</dbReference>
<evidence type="ECO:0000256" key="6">
    <source>
        <dbReference type="ARBA" id="ARBA00023043"/>
    </source>
</evidence>
<dbReference type="Pfam" id="PF08518">
    <property type="entry name" value="GIT_SHD"/>
    <property type="match status" value="2"/>
</dbReference>
<dbReference type="InterPro" id="IPR036770">
    <property type="entry name" value="Ankyrin_rpt-contain_sf"/>
</dbReference>
<proteinExistence type="predicted"/>
<dbReference type="GO" id="GO:0007420">
    <property type="term" value="P:brain development"/>
    <property type="evidence" value="ECO:0007669"/>
    <property type="project" value="InterPro"/>
</dbReference>
<dbReference type="GO" id="GO:0005096">
    <property type="term" value="F:GTPase activator activity"/>
    <property type="evidence" value="ECO:0007669"/>
    <property type="project" value="UniProtKB-KW"/>
</dbReference>
<keyword evidence="2" id="KW-0479">Metal-binding</keyword>
<dbReference type="InterPro" id="IPR047161">
    <property type="entry name" value="GIT-like"/>
</dbReference>
<dbReference type="AlphaFoldDB" id="A0AAW2HQY7"/>
<dbReference type="SUPFAM" id="SSF57863">
    <property type="entry name" value="ArfGap/RecO-like zinc finger"/>
    <property type="match status" value="1"/>
</dbReference>
<dbReference type="Gene3D" id="1.10.220.150">
    <property type="entry name" value="Arf GTPase activating protein"/>
    <property type="match status" value="1"/>
</dbReference>
<dbReference type="SMART" id="SM00248">
    <property type="entry name" value="ANK"/>
    <property type="match status" value="2"/>
</dbReference>
<keyword evidence="3" id="KW-0677">Repeat</keyword>
<feature type="coiled-coil region" evidence="9">
    <location>
        <begin position="433"/>
        <end position="460"/>
    </location>
</feature>
<evidence type="ECO:0000256" key="8">
    <source>
        <dbReference type="PROSITE-ProRule" id="PRU00288"/>
    </source>
</evidence>
<dbReference type="CDD" id="cd08833">
    <property type="entry name" value="ArfGap_GIT"/>
    <property type="match status" value="1"/>
</dbReference>
<evidence type="ECO:0000256" key="5">
    <source>
        <dbReference type="ARBA" id="ARBA00022833"/>
    </source>
</evidence>
<evidence type="ECO:0000313" key="11">
    <source>
        <dbReference type="EMBL" id="KAL0272303.1"/>
    </source>
</evidence>
<keyword evidence="1" id="KW-0343">GTPase activation</keyword>
<dbReference type="SUPFAM" id="SSF48403">
    <property type="entry name" value="Ankyrin repeat"/>
    <property type="match status" value="1"/>
</dbReference>
<dbReference type="Pfam" id="PF01412">
    <property type="entry name" value="ArfGap"/>
    <property type="match status" value="1"/>
</dbReference>
<dbReference type="Pfam" id="PF12205">
    <property type="entry name" value="GIT1_C"/>
    <property type="match status" value="1"/>
</dbReference>
<sequence>MRVCADCGKTGPSWASVNHGVLLCDECCSIHRNVGRHVSWVRPLQQISKIPSLLMMVEALNKAGANNIWEHTLLELPTSTLSCKPSSNEPLHSTKEEFIRKKYEELKFTLKSDQEPDGPEGLSAQLHASARTPDLLTSLRLFAQGADPNFYHEEKGSTPLHVAAKSGQLLQAELLIIHGADITKKDSSGKTPEEVALEAKHMAVAERLREIKHQVRDRLTNYLHSKKQAPLNHFDFLKNDSHTNDINDHNLDAKIKLEMLSNSQFEKLVADVYDEVDRREAEIALLSSNSPKEVAFGNSAPFLPVHPELSSTRNQGRQKLACLTNKELNSLISDILIDSKRRDTSHQIVFDEKKKPSPGPISYSQLLLNKVKSEISDEEPLYDSVASDEDYAYTDKMSAEGVSVDSVSTVNADGKSMDEGDLRRSLASSLATISRLQSEIRLLQDTVAGLVKENRELKDEILQVKSFARGIEASNEGEAEPVSDTRSQRIARPTSMYETREGLRYWNSKSEEPRSGTQSLYQRQSYVQDQPRYEDVVRRTEQVAKRVKELWTAVVECDFRTFVPCAERIRVAVAELIAIFPQVRS</sequence>
<comment type="caution">
    <text evidence="11">The sequence shown here is derived from an EMBL/GenBank/DDBJ whole genome shotgun (WGS) entry which is preliminary data.</text>
</comment>
<dbReference type="GO" id="GO:0036465">
    <property type="term" value="P:synaptic vesicle recycling"/>
    <property type="evidence" value="ECO:0007669"/>
    <property type="project" value="TreeGrafter"/>
</dbReference>
<feature type="domain" description="Arf-GAP" evidence="10">
    <location>
        <begin position="1"/>
        <end position="116"/>
    </location>
</feature>
<dbReference type="InterPro" id="IPR038508">
    <property type="entry name" value="ArfGAP_dom_sf"/>
</dbReference>
<dbReference type="InterPro" id="IPR022018">
    <property type="entry name" value="GIT1_C"/>
</dbReference>
<dbReference type="Gene3D" id="1.25.40.20">
    <property type="entry name" value="Ankyrin repeat-containing domain"/>
    <property type="match status" value="1"/>
</dbReference>
<gene>
    <name evidence="11" type="ORF">PYX00_005332</name>
</gene>
<evidence type="ECO:0000256" key="2">
    <source>
        <dbReference type="ARBA" id="ARBA00022723"/>
    </source>
</evidence>
<dbReference type="GO" id="GO:0031267">
    <property type="term" value="F:small GTPase binding"/>
    <property type="evidence" value="ECO:0007669"/>
    <property type="project" value="TreeGrafter"/>
</dbReference>
<keyword evidence="4 8" id="KW-0863">Zinc-finger</keyword>
<dbReference type="EMBL" id="JARGDH010000003">
    <property type="protein sequence ID" value="KAL0272303.1"/>
    <property type="molecule type" value="Genomic_DNA"/>
</dbReference>